<dbReference type="InterPro" id="IPR011040">
    <property type="entry name" value="Sialidase"/>
</dbReference>
<evidence type="ECO:0000259" key="1">
    <source>
        <dbReference type="Pfam" id="PF13088"/>
    </source>
</evidence>
<organism evidence="4">
    <name type="scientific">hydrocarbon metagenome</name>
    <dbReference type="NCBI Taxonomy" id="938273"/>
    <lineage>
        <taxon>unclassified sequences</taxon>
        <taxon>metagenomes</taxon>
        <taxon>ecological metagenomes</taxon>
    </lineage>
</organism>
<protein>
    <recommendedName>
        <fullName evidence="5">Sialidase domain-containing protein</fullName>
    </recommendedName>
</protein>
<feature type="domain" description="Sialidase" evidence="1">
    <location>
        <begin position="294"/>
        <end position="383"/>
    </location>
</feature>
<feature type="domain" description="BT-1020-like N-terminal beta-propeller" evidence="3">
    <location>
        <begin position="38"/>
        <end position="267"/>
    </location>
</feature>
<dbReference type="Pfam" id="PF13088">
    <property type="entry name" value="BNR_2"/>
    <property type="match status" value="1"/>
</dbReference>
<dbReference type="CDD" id="cd15482">
    <property type="entry name" value="Sialidase_non-viral"/>
    <property type="match status" value="1"/>
</dbReference>
<sequence length="657" mass="75291">MKTKMKIILNLLIAFMIMGNISAQQIMPPLYEECLTENIKYVGEITTNKYFYDGKLPHAVGTHHFQVFRANRAHPSEAGVVGWTYNHQPYLAYWNDKFYLQFLSGLIAEHTPPTRISITTSHDGMSWTDPVVVFPEYILPEINDDGEIIPEGSYAVYHQRMGWYVAPNRKLLTLGFVGYCATPRRSPNAGNGLGRVVREVKADGTFGEIYFIRYNRHAGWNESNTNYPFYKESNDKEFIDACESLLSDKLVTLQWWEEDRGKDGFFITDPSQVPDGDTFSKKITTAAGAGKAFNFYRRPDNVIVGLWKNQYSSLSHDNGKTWSPIVKNTSLLTTGAKTWGQKTDDGKYVIVHNHSATKRNRFPMTALVGKDGYRFDRIFALRGEVPTRRYQGLHKNPGEQYFRGIIEGNGNPPGDELWMTYSVNKEDIWITKTHVPIIGSVTEEVNENFESISSLNDLKLWNFYVPTWAPVSIKYDEERKSKYLELRDEEPYDYSFVERIFPASSKKKIEFKFQGEKLPQGHAPEIEVQDQKGNRALKLRIDTDWLSFDIEKVHSDPVKIDPKKWNHVELEIDCQKSSYTVTINSKQYPKEISFSDKAEVVERIVFRTGPYRNFVPAQVAETGIGRQPGYDLDDQPGADYKSPLIILNIDDVITSGD</sequence>
<evidence type="ECO:0000259" key="2">
    <source>
        <dbReference type="Pfam" id="PF22585"/>
    </source>
</evidence>
<dbReference type="Pfam" id="PF24067">
    <property type="entry name" value="Beta-prop_BT_1020"/>
    <property type="match status" value="1"/>
</dbReference>
<proteinExistence type="predicted"/>
<gene>
    <name evidence="4" type="ORF">ASZ90_005108</name>
</gene>
<accession>A0A0W8FW44</accession>
<dbReference type="EMBL" id="LNQE01000775">
    <property type="protein sequence ID" value="KUG25066.1"/>
    <property type="molecule type" value="Genomic_DNA"/>
</dbReference>
<evidence type="ECO:0008006" key="5">
    <source>
        <dbReference type="Google" id="ProtNLM"/>
    </source>
</evidence>
<dbReference type="SUPFAM" id="SSF50939">
    <property type="entry name" value="Sialidases"/>
    <property type="match status" value="2"/>
</dbReference>
<evidence type="ECO:0000259" key="3">
    <source>
        <dbReference type="Pfam" id="PF24067"/>
    </source>
</evidence>
<reference evidence="4" key="1">
    <citation type="journal article" date="2015" name="Proc. Natl. Acad. Sci. U.S.A.">
        <title>Networks of energetic and metabolic interactions define dynamics in microbial communities.</title>
        <authorList>
            <person name="Embree M."/>
            <person name="Liu J.K."/>
            <person name="Al-Bassam M.M."/>
            <person name="Zengler K."/>
        </authorList>
    </citation>
    <scope>NUCLEOTIDE SEQUENCE</scope>
</reference>
<comment type="caution">
    <text evidence="4">The sequence shown here is derived from an EMBL/GenBank/DDBJ whole genome shotgun (WGS) entry which is preliminary data.</text>
</comment>
<dbReference type="InterPro" id="IPR036278">
    <property type="entry name" value="Sialidase_sf"/>
</dbReference>
<dbReference type="Pfam" id="PF22585">
    <property type="entry name" value="Sialidase-like_CBM"/>
    <property type="match status" value="1"/>
</dbReference>
<feature type="domain" description="BT-1020-like structural beta-sandwich" evidence="2">
    <location>
        <begin position="461"/>
        <end position="614"/>
    </location>
</feature>
<dbReference type="InterPro" id="IPR054490">
    <property type="entry name" value="BT_1020-like_b-sandwich_1"/>
</dbReference>
<dbReference type="AlphaFoldDB" id="A0A0W8FW44"/>
<name>A0A0W8FW44_9ZZZZ</name>
<dbReference type="InterPro" id="IPR056425">
    <property type="entry name" value="Beta-prop_BT_1020"/>
</dbReference>
<evidence type="ECO:0000313" key="4">
    <source>
        <dbReference type="EMBL" id="KUG25066.1"/>
    </source>
</evidence>